<evidence type="ECO:0000313" key="6">
    <source>
        <dbReference type="EMBL" id="KXS30399.1"/>
    </source>
</evidence>
<evidence type="ECO:0000313" key="7">
    <source>
        <dbReference type="Proteomes" id="UP000070578"/>
    </source>
</evidence>
<comment type="similarity">
    <text evidence="1">Belongs to the transposase 11 family.</text>
</comment>
<evidence type="ECO:0000256" key="4">
    <source>
        <dbReference type="ARBA" id="ARBA00023172"/>
    </source>
</evidence>
<keyword evidence="3" id="KW-0238">DNA-binding</keyword>
<dbReference type="PATRIC" id="fig|1796491.3.peg.3821"/>
<dbReference type="AlphaFoldDB" id="A0A139BN66"/>
<dbReference type="PANTHER" id="PTHR35604:SF2">
    <property type="entry name" value="TRANSPOSASE INSH FOR INSERTION SEQUENCE ELEMENT IS5A-RELATED"/>
    <property type="match status" value="1"/>
</dbReference>
<dbReference type="PANTHER" id="PTHR35604">
    <property type="entry name" value="TRANSPOSASE INSH FOR INSERTION SEQUENCE ELEMENT IS5A-RELATED"/>
    <property type="match status" value="1"/>
</dbReference>
<evidence type="ECO:0000256" key="3">
    <source>
        <dbReference type="ARBA" id="ARBA00023125"/>
    </source>
</evidence>
<dbReference type="EMBL" id="LSLI01000281">
    <property type="protein sequence ID" value="KXS30399.1"/>
    <property type="molecule type" value="Genomic_DNA"/>
</dbReference>
<gene>
    <name evidence="6" type="ORF">AWT59_3477</name>
</gene>
<proteinExistence type="inferred from homology"/>
<name>A0A139BN66_9PROT</name>
<dbReference type="Proteomes" id="UP000070578">
    <property type="component" value="Unassembled WGS sequence"/>
</dbReference>
<dbReference type="NCBIfam" id="NF033581">
    <property type="entry name" value="transpos_IS5_4"/>
    <property type="match status" value="1"/>
</dbReference>
<feature type="domain" description="Transposase IS4-like" evidence="5">
    <location>
        <begin position="42"/>
        <end position="210"/>
    </location>
</feature>
<evidence type="ECO:0000256" key="1">
    <source>
        <dbReference type="ARBA" id="ARBA00010075"/>
    </source>
</evidence>
<protein>
    <submittedName>
        <fullName evidence="6">Transposase</fullName>
    </submittedName>
</protein>
<comment type="caution">
    <text evidence="6">The sequence shown here is derived from an EMBL/GenBank/DDBJ whole genome shotgun (WGS) entry which is preliminary data.</text>
</comment>
<dbReference type="InterPro" id="IPR047959">
    <property type="entry name" value="Transpos_IS5"/>
</dbReference>
<reference evidence="6 7" key="2">
    <citation type="submission" date="2016-03" db="EMBL/GenBank/DDBJ databases">
        <title>New uncultured bacterium of the family Gallionellaceae from acid mine drainage: description and reconstruction of genome based on metagenomic analysis of microbial community.</title>
        <authorList>
            <person name="Kadnikov V."/>
            <person name="Ivasenko D."/>
            <person name="Beletsky A."/>
            <person name="Mardanov A."/>
            <person name="Danilova E."/>
            <person name="Pimenov N."/>
            <person name="Karnachuk O."/>
            <person name="Ravin N."/>
        </authorList>
    </citation>
    <scope>NUCLEOTIDE SEQUENCE [LARGE SCALE GENOMIC DNA]</scope>
    <source>
        <strain evidence="6">ShG14-8</strain>
    </source>
</reference>
<organism evidence="6 7">
    <name type="scientific">Candidatus Gallionella acididurans</name>
    <dbReference type="NCBI Taxonomy" id="1796491"/>
    <lineage>
        <taxon>Bacteria</taxon>
        <taxon>Pseudomonadati</taxon>
        <taxon>Pseudomonadota</taxon>
        <taxon>Betaproteobacteria</taxon>
        <taxon>Nitrosomonadales</taxon>
        <taxon>Gallionellaceae</taxon>
        <taxon>Gallionella</taxon>
    </lineage>
</organism>
<feature type="non-terminal residue" evidence="6">
    <location>
        <position position="1"/>
    </location>
</feature>
<evidence type="ECO:0000256" key="2">
    <source>
        <dbReference type="ARBA" id="ARBA00022578"/>
    </source>
</evidence>
<dbReference type="Pfam" id="PF01609">
    <property type="entry name" value="DDE_Tnp_1"/>
    <property type="match status" value="1"/>
</dbReference>
<keyword evidence="2" id="KW-0815">Transposition</keyword>
<accession>A0A139BN66</accession>
<dbReference type="InterPro" id="IPR002559">
    <property type="entry name" value="Transposase_11"/>
</dbReference>
<dbReference type="GO" id="GO:0004803">
    <property type="term" value="F:transposase activity"/>
    <property type="evidence" value="ECO:0007669"/>
    <property type="project" value="InterPro"/>
</dbReference>
<sequence length="226" mass="25516">EGAPDETTVCKFRHLLEEHELGKHLFEEVGRHLQTKGLKVSTGTIVDATIISAPSSTKNQDNARDPEMHQTKKGNQWYFGMKAHIGVDSKTKLIHSVVATPANVHDKHAIPQLLHGNEQRVYGDSAYSSQKELIAQAAPKARDFTNQKGFRNRGLAEPEQVKNRRKSSVRAKVEHAFLIIKRIFGFAKVSYRGMMKNGNRLFVVAALANLFMARRHLLRLQQERCV</sequence>
<dbReference type="GO" id="GO:0006313">
    <property type="term" value="P:DNA transposition"/>
    <property type="evidence" value="ECO:0007669"/>
    <property type="project" value="InterPro"/>
</dbReference>
<keyword evidence="4" id="KW-0233">DNA recombination</keyword>
<evidence type="ECO:0000259" key="5">
    <source>
        <dbReference type="Pfam" id="PF01609"/>
    </source>
</evidence>
<reference evidence="6 7" key="1">
    <citation type="submission" date="2016-02" db="EMBL/GenBank/DDBJ databases">
        <authorList>
            <person name="Wen L."/>
            <person name="He K."/>
            <person name="Yang H."/>
        </authorList>
    </citation>
    <scope>NUCLEOTIDE SEQUENCE [LARGE SCALE GENOMIC DNA]</scope>
    <source>
        <strain evidence="6">ShG14-8</strain>
    </source>
</reference>
<dbReference type="GO" id="GO:0003677">
    <property type="term" value="F:DNA binding"/>
    <property type="evidence" value="ECO:0007669"/>
    <property type="project" value="UniProtKB-KW"/>
</dbReference>